<keyword evidence="5" id="KW-1185">Reference proteome</keyword>
<dbReference type="RefSeq" id="WP_078236431.1">
    <property type="nucleotide sequence ID" value="NZ_MUYA01000004.1"/>
</dbReference>
<dbReference type="SUPFAM" id="SSF82657">
    <property type="entry name" value="BolA-like"/>
    <property type="match status" value="1"/>
</dbReference>
<comment type="similarity">
    <text evidence="1 3">Belongs to the BolA/IbaG family.</text>
</comment>
<dbReference type="PANTHER" id="PTHR46229">
    <property type="entry name" value="BOLA TRANSCRIPTION REGULATOR"/>
    <property type="match status" value="1"/>
</dbReference>
<dbReference type="OrthoDB" id="9801469at2"/>
<dbReference type="Proteomes" id="UP000190867">
    <property type="component" value="Unassembled WGS sequence"/>
</dbReference>
<evidence type="ECO:0000256" key="3">
    <source>
        <dbReference type="RuleBase" id="RU003860"/>
    </source>
</evidence>
<reference evidence="4 5" key="1">
    <citation type="submission" date="2017-02" db="EMBL/GenBank/DDBJ databases">
        <title>Draft genome sequence of Haemophilus paracuniculus CCUG 43573 type strain.</title>
        <authorList>
            <person name="Engstrom-Jakobsson H."/>
            <person name="Salva-Serra F."/>
            <person name="Thorell K."/>
            <person name="Gonzales-Siles L."/>
            <person name="Karlsson R."/>
            <person name="Boulund F."/>
            <person name="Engstrand L."/>
            <person name="Kristiansson E."/>
            <person name="Moore E."/>
        </authorList>
    </citation>
    <scope>NUCLEOTIDE SEQUENCE [LARGE SCALE GENOMIC DNA]</scope>
    <source>
        <strain evidence="4 5">CCUG 43573</strain>
    </source>
</reference>
<accession>A0A1T0ATE6</accession>
<evidence type="ECO:0000313" key="4">
    <source>
        <dbReference type="EMBL" id="OOR99843.1"/>
    </source>
</evidence>
<dbReference type="Pfam" id="PF01722">
    <property type="entry name" value="BolA"/>
    <property type="match status" value="1"/>
</dbReference>
<evidence type="ECO:0000313" key="5">
    <source>
        <dbReference type="Proteomes" id="UP000190867"/>
    </source>
</evidence>
<dbReference type="InterPro" id="IPR050961">
    <property type="entry name" value="BolA/IbaG_stress_morph_reg"/>
</dbReference>
<dbReference type="InterPro" id="IPR002634">
    <property type="entry name" value="BolA"/>
</dbReference>
<dbReference type="GO" id="GO:0005829">
    <property type="term" value="C:cytosol"/>
    <property type="evidence" value="ECO:0007669"/>
    <property type="project" value="TreeGrafter"/>
</dbReference>
<dbReference type="Gene3D" id="3.30.300.90">
    <property type="entry name" value="BolA-like"/>
    <property type="match status" value="1"/>
</dbReference>
<dbReference type="STRING" id="734.B0187_03285"/>
<evidence type="ECO:0000256" key="2">
    <source>
        <dbReference type="ARBA" id="ARBA00074073"/>
    </source>
</evidence>
<dbReference type="FunFam" id="3.30.300.90:FF:000001">
    <property type="entry name" value="Transcriptional regulator BolA"/>
    <property type="match status" value="1"/>
</dbReference>
<evidence type="ECO:0000256" key="1">
    <source>
        <dbReference type="ARBA" id="ARBA00005578"/>
    </source>
</evidence>
<dbReference type="EMBL" id="MUYA01000004">
    <property type="protein sequence ID" value="OOR99843.1"/>
    <property type="molecule type" value="Genomic_DNA"/>
</dbReference>
<dbReference type="InterPro" id="IPR036065">
    <property type="entry name" value="BolA-like_sf"/>
</dbReference>
<dbReference type="GO" id="GO:0006351">
    <property type="term" value="P:DNA-templated transcription"/>
    <property type="evidence" value="ECO:0007669"/>
    <property type="project" value="TreeGrafter"/>
</dbReference>
<sequence length="103" mass="11242">MSVEQTIITKLTAQFEPSELQIENESHMHSSGRGAESHFKVTLVSQQFEGKRAVARHQAVYACLSDELANGVHALALHLYTPAEWQASGQIVPKSPNCLGIGQ</sequence>
<dbReference type="PANTHER" id="PTHR46229:SF2">
    <property type="entry name" value="BOLA-LIKE PROTEIN 1"/>
    <property type="match status" value="1"/>
</dbReference>
<comment type="caution">
    <text evidence="4">The sequence shown here is derived from an EMBL/GenBank/DDBJ whole genome shotgun (WGS) entry which is preliminary data.</text>
</comment>
<protein>
    <recommendedName>
        <fullName evidence="2">DNA-binding transcriptional regulator BolA</fullName>
    </recommendedName>
</protein>
<dbReference type="AlphaFoldDB" id="A0A1T0ATE6"/>
<organism evidence="4 5">
    <name type="scientific">Haemophilus paracuniculus</name>
    <dbReference type="NCBI Taxonomy" id="734"/>
    <lineage>
        <taxon>Bacteria</taxon>
        <taxon>Pseudomonadati</taxon>
        <taxon>Pseudomonadota</taxon>
        <taxon>Gammaproteobacteria</taxon>
        <taxon>Pasteurellales</taxon>
        <taxon>Pasteurellaceae</taxon>
        <taxon>Haemophilus</taxon>
    </lineage>
</organism>
<dbReference type="GO" id="GO:1990229">
    <property type="term" value="C:iron-sulfur cluster assembly complex"/>
    <property type="evidence" value="ECO:0007669"/>
    <property type="project" value="UniProtKB-ARBA"/>
</dbReference>
<name>A0A1T0ATE6_9PAST</name>
<gene>
    <name evidence="4" type="ORF">B0187_03285</name>
</gene>
<dbReference type="PIRSF" id="PIRSF003113">
    <property type="entry name" value="BolA"/>
    <property type="match status" value="1"/>
</dbReference>
<proteinExistence type="inferred from homology"/>